<feature type="chain" id="PRO_5045614933" description="Lipoprotein" evidence="1">
    <location>
        <begin position="23"/>
        <end position="248"/>
    </location>
</feature>
<evidence type="ECO:0000256" key="1">
    <source>
        <dbReference type="SAM" id="SignalP"/>
    </source>
</evidence>
<organism evidence="2 3">
    <name type="scientific">Mucilaginibacter lutimaris</name>
    <dbReference type="NCBI Taxonomy" id="931629"/>
    <lineage>
        <taxon>Bacteria</taxon>
        <taxon>Pseudomonadati</taxon>
        <taxon>Bacteroidota</taxon>
        <taxon>Sphingobacteriia</taxon>
        <taxon>Sphingobacteriales</taxon>
        <taxon>Sphingobacteriaceae</taxon>
        <taxon>Mucilaginibacter</taxon>
    </lineage>
</organism>
<dbReference type="Proteomes" id="UP001597073">
    <property type="component" value="Unassembled WGS sequence"/>
</dbReference>
<dbReference type="RefSeq" id="WP_377142356.1">
    <property type="nucleotide sequence ID" value="NZ_JBHTIA010000007.1"/>
</dbReference>
<evidence type="ECO:0000313" key="3">
    <source>
        <dbReference type="Proteomes" id="UP001597073"/>
    </source>
</evidence>
<keyword evidence="1" id="KW-0732">Signal</keyword>
<sequence length="248" mass="26691">MTTKIKSIAALSILALTAFLYSACTKETKVNTPVNNDKAIATSIAVNLYKSIGNTIASQNDKTGLPAASGVRNGIKVNDLTCGELIEVPYNNIYTKGDSVKDVMIGSNKYVVSCNGNQPNGYTYSGTYKNTGFSPYAVYDNSVDEYYTLKALLPGFAKMQVDGNQVSVYKVTTKKDGEYMEQHNSYVLSGLIIDASNRPFDITAGTASFTSNGNNAGRAFSFTGTIQFLGSHKAKVSFDGKTFDITIE</sequence>
<proteinExistence type="predicted"/>
<protein>
    <recommendedName>
        <fullName evidence="4">Lipoprotein</fullName>
    </recommendedName>
</protein>
<evidence type="ECO:0000313" key="2">
    <source>
        <dbReference type="EMBL" id="MFD0765325.1"/>
    </source>
</evidence>
<name>A0ABW2ZGH4_9SPHI</name>
<gene>
    <name evidence="2" type="ORF">ACFQZI_10720</name>
</gene>
<accession>A0ABW2ZGH4</accession>
<keyword evidence="3" id="KW-1185">Reference proteome</keyword>
<comment type="caution">
    <text evidence="2">The sequence shown here is derived from an EMBL/GenBank/DDBJ whole genome shotgun (WGS) entry which is preliminary data.</text>
</comment>
<feature type="signal peptide" evidence="1">
    <location>
        <begin position="1"/>
        <end position="22"/>
    </location>
</feature>
<reference evidence="3" key="1">
    <citation type="journal article" date="2019" name="Int. J. Syst. Evol. Microbiol.">
        <title>The Global Catalogue of Microorganisms (GCM) 10K type strain sequencing project: providing services to taxonomists for standard genome sequencing and annotation.</title>
        <authorList>
            <consortium name="The Broad Institute Genomics Platform"/>
            <consortium name="The Broad Institute Genome Sequencing Center for Infectious Disease"/>
            <person name="Wu L."/>
            <person name="Ma J."/>
        </authorList>
    </citation>
    <scope>NUCLEOTIDE SEQUENCE [LARGE SCALE GENOMIC DNA]</scope>
    <source>
        <strain evidence="3">CCUG 60742</strain>
    </source>
</reference>
<evidence type="ECO:0008006" key="4">
    <source>
        <dbReference type="Google" id="ProtNLM"/>
    </source>
</evidence>
<dbReference type="EMBL" id="JBHTIA010000007">
    <property type="protein sequence ID" value="MFD0765325.1"/>
    <property type="molecule type" value="Genomic_DNA"/>
</dbReference>